<dbReference type="EMBL" id="CM000786">
    <property type="protein sequence ID" value="AQK40279.1"/>
    <property type="molecule type" value="Genomic_DNA"/>
</dbReference>
<dbReference type="AlphaFoldDB" id="A0A1D6IWI7"/>
<dbReference type="Pfam" id="PF04871">
    <property type="entry name" value="Uso1_p115_C"/>
    <property type="match status" value="1"/>
</dbReference>
<protein>
    <submittedName>
        <fullName evidence="8">Golgin candidate 6</fullName>
    </submittedName>
</protein>
<dbReference type="SUPFAM" id="SSF48371">
    <property type="entry name" value="ARM repeat"/>
    <property type="match status" value="1"/>
</dbReference>
<evidence type="ECO:0000259" key="6">
    <source>
        <dbReference type="Pfam" id="PF04869"/>
    </source>
</evidence>
<keyword evidence="3 4" id="KW-0175">Coiled coil</keyword>
<feature type="domain" description="Uso1/p115-like vesicle tethering protein C-terminal" evidence="7">
    <location>
        <begin position="780"/>
        <end position="903"/>
    </location>
</feature>
<dbReference type="InterPro" id="IPR006955">
    <property type="entry name" value="Uso1_p115_C"/>
</dbReference>
<keyword evidence="2" id="KW-0333">Golgi apparatus</keyword>
<dbReference type="InterPro" id="IPR016024">
    <property type="entry name" value="ARM-type_fold"/>
</dbReference>
<feature type="compositionally biased region" description="Acidic residues" evidence="5">
    <location>
        <begin position="895"/>
        <end position="909"/>
    </location>
</feature>
<sequence length="909" mass="101005">MDRSINFRGIAGSAGNIMQGMGKFVFGNEGIESKEDSYVERYLYRISNGTIPDDRRSAMTELQSLVAESRSAQMSFGAMGFPILLNILKEDREDVELVRGALETFVSALTPIETSQGPNTEVQPASVNSDLLSQETENISLLLSLLSEEDFYVRYYTIQLLTALLTNSLKRLQEAILLIPRGITVLMDMLMDREVIRNEALLLLTYLTRDAEEIQKIVVFEGVFEKIFSIIREEGYSDGGVVVQMLLKETMGFDPLISILKIRRGSAFNFTQQKTVNLLGALNTVELLLMGGPSGEAGKDANKNANQTALAQKNILDHLLLLGVESQWAPVVLRCMALRCIGNLVLRNPQNLDSLARKQVGEEPHVQPALNAIFSIILRTSVAQEFVAADYVFKCFCERNPNGQALLASTIVPHPNQGNMHEPAIDMPFGSVLLQALVSSDVNGDMEACCRASSVLSHIVKDNMQSKDRVLQIQLETLTPSLGRTEPVLHRIVTCLSIAASTEGENNQNNQPEEPYIQPVILRLLIIWLVDCSNAVNCLLESAVHLNYIIELASSKRYTACVRGLAAVVLGACILYNASHEKGRDAFAVADAISQKIGLTTYFLRFDELRRSLAHPLPEQHHRKELSRSSANSMSDFQEIEEDETNKDDQHPVLSEIFDSQFVNFLSKLEADIRENIMDIFSRTKTATALLPTELEQKNGEVDGEYIKRLKSFVEKQCNEMQDLLARNAMLAEELVRTGGGTTTDTSQRPNNGRERVQIEALRQELEGARRQIEALETDKSQIEAEANNQRNLAVKLESDLKSLSEAYNSIEQANYRLDAEVKTLRQGGSVPYPDVEAIKAQAKEEAEKDSEAELNDLLVCLGQEQTKVEKLSTRLAELGEDVDALLQGIGDDTAIPDDDDDDDEDSEE</sequence>
<evidence type="ECO:0000259" key="7">
    <source>
        <dbReference type="Pfam" id="PF04871"/>
    </source>
</evidence>
<evidence type="ECO:0000256" key="3">
    <source>
        <dbReference type="ARBA" id="ARBA00023054"/>
    </source>
</evidence>
<evidence type="ECO:0000256" key="5">
    <source>
        <dbReference type="SAM" id="MobiDB-lite"/>
    </source>
</evidence>
<dbReference type="FunFam" id="1.25.10.10:FF:000234">
    <property type="entry name" value="Golgin candidate 6"/>
    <property type="match status" value="1"/>
</dbReference>
<proteinExistence type="predicted"/>
<feature type="region of interest" description="Disordered" evidence="5">
    <location>
        <begin position="888"/>
        <end position="909"/>
    </location>
</feature>
<evidence type="ECO:0000256" key="1">
    <source>
        <dbReference type="ARBA" id="ARBA00004555"/>
    </source>
</evidence>
<feature type="region of interest" description="Disordered" evidence="5">
    <location>
        <begin position="620"/>
        <end position="649"/>
    </location>
</feature>
<comment type="subcellular location">
    <subcellularLocation>
        <location evidence="1">Golgi apparatus</location>
    </subcellularLocation>
</comment>
<feature type="domain" description="Vesicle tethering protein Uso1/P115-like head" evidence="6">
    <location>
        <begin position="366"/>
        <end position="676"/>
    </location>
</feature>
<dbReference type="GO" id="GO:0048280">
    <property type="term" value="P:vesicle fusion with Golgi apparatus"/>
    <property type="evidence" value="ECO:0007669"/>
    <property type="project" value="InterPro"/>
</dbReference>
<accession>A0A1D6IWI7</accession>
<name>A0A1D6IWI7_MAIZE</name>
<reference evidence="8" key="1">
    <citation type="submission" date="2015-12" db="EMBL/GenBank/DDBJ databases">
        <title>Update maize B73 reference genome by single molecule sequencing technologies.</title>
        <authorList>
            <consortium name="Maize Genome Sequencing Project"/>
            <person name="Ware D."/>
        </authorList>
    </citation>
    <scope>NUCLEOTIDE SEQUENCE</scope>
    <source>
        <tissue evidence="8">Seedling</tissue>
    </source>
</reference>
<gene>
    <name evidence="8" type="ORF">ZEAMMB73_Zm00001d023867</name>
</gene>
<dbReference type="Gene3D" id="1.25.10.10">
    <property type="entry name" value="Leucine-rich Repeat Variant"/>
    <property type="match status" value="1"/>
</dbReference>
<dbReference type="PANTHER" id="PTHR10013:SF0">
    <property type="entry name" value="GENERAL VESICULAR TRANSPORT FACTOR P115"/>
    <property type="match status" value="1"/>
</dbReference>
<dbReference type="InterPro" id="IPR024095">
    <property type="entry name" value="Vesicle_P115"/>
</dbReference>
<dbReference type="GO" id="GO:0000139">
    <property type="term" value="C:Golgi membrane"/>
    <property type="evidence" value="ECO:0007669"/>
    <property type="project" value="InterPro"/>
</dbReference>
<evidence type="ECO:0000256" key="4">
    <source>
        <dbReference type="SAM" id="Coils"/>
    </source>
</evidence>
<dbReference type="GO" id="GO:0006886">
    <property type="term" value="P:intracellular protein transport"/>
    <property type="evidence" value="ECO:0007669"/>
    <property type="project" value="InterPro"/>
</dbReference>
<evidence type="ECO:0000313" key="8">
    <source>
        <dbReference type="EMBL" id="AQK40279.1"/>
    </source>
</evidence>
<dbReference type="ExpressionAtlas" id="A0A1D6IWI7">
    <property type="expression patterns" value="baseline"/>
</dbReference>
<dbReference type="PANTHER" id="PTHR10013">
    <property type="entry name" value="GENERAL VESICULAR TRANSPORT FACTOR P115"/>
    <property type="match status" value="1"/>
</dbReference>
<dbReference type="InterPro" id="IPR006953">
    <property type="entry name" value="Vesicle_Uso1_P115_head"/>
</dbReference>
<evidence type="ECO:0000256" key="2">
    <source>
        <dbReference type="ARBA" id="ARBA00023034"/>
    </source>
</evidence>
<feature type="coiled-coil region" evidence="4">
    <location>
        <begin position="714"/>
        <end position="814"/>
    </location>
</feature>
<organism evidence="8">
    <name type="scientific">Zea mays</name>
    <name type="common">Maize</name>
    <dbReference type="NCBI Taxonomy" id="4577"/>
    <lineage>
        <taxon>Eukaryota</taxon>
        <taxon>Viridiplantae</taxon>
        <taxon>Streptophyta</taxon>
        <taxon>Embryophyta</taxon>
        <taxon>Tracheophyta</taxon>
        <taxon>Spermatophyta</taxon>
        <taxon>Magnoliopsida</taxon>
        <taxon>Liliopsida</taxon>
        <taxon>Poales</taxon>
        <taxon>Poaceae</taxon>
        <taxon>PACMAD clade</taxon>
        <taxon>Panicoideae</taxon>
        <taxon>Andropogonodae</taxon>
        <taxon>Andropogoneae</taxon>
        <taxon>Tripsacinae</taxon>
        <taxon>Zea</taxon>
    </lineage>
</organism>
<dbReference type="Pfam" id="PF04869">
    <property type="entry name" value="Uso1_p115_head"/>
    <property type="match status" value="1"/>
</dbReference>
<dbReference type="InterPro" id="IPR011989">
    <property type="entry name" value="ARM-like"/>
</dbReference>